<dbReference type="Gene3D" id="3.40.50.300">
    <property type="entry name" value="P-loop containing nucleotide triphosphate hydrolases"/>
    <property type="match status" value="1"/>
</dbReference>
<keyword evidence="5 7" id="KW-0067">ATP-binding</keyword>
<dbReference type="EMBL" id="DSUJ01000011">
    <property type="protein sequence ID" value="HFI92378.1"/>
    <property type="molecule type" value="Genomic_DNA"/>
</dbReference>
<dbReference type="Pfam" id="PF00005">
    <property type="entry name" value="ABC_tran"/>
    <property type="match status" value="1"/>
</dbReference>
<dbReference type="GO" id="GO:0005524">
    <property type="term" value="F:ATP binding"/>
    <property type="evidence" value="ECO:0007669"/>
    <property type="project" value="UniProtKB-KW"/>
</dbReference>
<evidence type="ECO:0000256" key="3">
    <source>
        <dbReference type="ARBA" id="ARBA00022458"/>
    </source>
</evidence>
<dbReference type="SMART" id="SM00382">
    <property type="entry name" value="AAA"/>
    <property type="match status" value="1"/>
</dbReference>
<sequence>MNSLIKIDNLKKSYGDITAVNKISFDVGQGEMFGLVGPDGAGKTTTIRICCGLINADEGEVKIFDKNILEYRKEIQNEIGYLSQKFSLYGDLSVDENIEFFADIHRVKNFHSRRDELLQFTRLTPFRNRLADQLSGGMKQKLALACSLIHKPKILFLDEPTTGVDPVSRRDFWKILSSLLKEGITIFMTTPYLDEAERCNRVALMHRGEIISLDTPEKIKNSVGKKSIEIITSDIKSAYKILKSIKEYEIQIFGDRLNIIADSPAEVIARVSEILHTHKIQLLNYRLINLSLENVFIHLINK</sequence>
<evidence type="ECO:0000259" key="6">
    <source>
        <dbReference type="PROSITE" id="PS50893"/>
    </source>
</evidence>
<reference evidence="7" key="1">
    <citation type="journal article" date="2020" name="mSystems">
        <title>Genome- and Community-Level Interaction Insights into Carbon Utilization and Element Cycling Functions of Hydrothermarchaeota in Hydrothermal Sediment.</title>
        <authorList>
            <person name="Zhou Z."/>
            <person name="Liu Y."/>
            <person name="Xu W."/>
            <person name="Pan J."/>
            <person name="Luo Z.H."/>
            <person name="Li M."/>
        </authorList>
    </citation>
    <scope>NUCLEOTIDE SEQUENCE [LARGE SCALE GENOMIC DNA]</scope>
    <source>
        <strain evidence="7">SpSt-479</strain>
    </source>
</reference>
<dbReference type="PANTHER" id="PTHR42711:SF5">
    <property type="entry name" value="ABC TRANSPORTER ATP-BINDING PROTEIN NATA"/>
    <property type="match status" value="1"/>
</dbReference>
<evidence type="ECO:0000256" key="1">
    <source>
        <dbReference type="ARBA" id="ARBA00005417"/>
    </source>
</evidence>
<evidence type="ECO:0000256" key="2">
    <source>
        <dbReference type="ARBA" id="ARBA00022448"/>
    </source>
</evidence>
<keyword evidence="3" id="KW-0536">Nodulation</keyword>
<dbReference type="SUPFAM" id="SSF52540">
    <property type="entry name" value="P-loop containing nucleoside triphosphate hydrolases"/>
    <property type="match status" value="1"/>
</dbReference>
<feature type="domain" description="ABC transporter" evidence="6">
    <location>
        <begin position="5"/>
        <end position="232"/>
    </location>
</feature>
<dbReference type="PROSITE" id="PS50893">
    <property type="entry name" value="ABC_TRANSPORTER_2"/>
    <property type="match status" value="1"/>
</dbReference>
<name>A0A7V2ZM49_9BACT</name>
<dbReference type="GO" id="GO:0016887">
    <property type="term" value="F:ATP hydrolysis activity"/>
    <property type="evidence" value="ECO:0007669"/>
    <property type="project" value="InterPro"/>
</dbReference>
<dbReference type="AlphaFoldDB" id="A0A7V2ZM49"/>
<dbReference type="InterPro" id="IPR050763">
    <property type="entry name" value="ABC_transporter_ATP-binding"/>
</dbReference>
<keyword evidence="2" id="KW-0813">Transport</keyword>
<dbReference type="PROSITE" id="PS00211">
    <property type="entry name" value="ABC_TRANSPORTER_1"/>
    <property type="match status" value="1"/>
</dbReference>
<proteinExistence type="inferred from homology"/>
<comment type="similarity">
    <text evidence="1">Belongs to the ABC transporter superfamily.</text>
</comment>
<evidence type="ECO:0000313" key="7">
    <source>
        <dbReference type="EMBL" id="HFI92378.1"/>
    </source>
</evidence>
<dbReference type="PANTHER" id="PTHR42711">
    <property type="entry name" value="ABC TRANSPORTER ATP-BINDING PROTEIN"/>
    <property type="match status" value="1"/>
</dbReference>
<dbReference type="InterPro" id="IPR003593">
    <property type="entry name" value="AAA+_ATPase"/>
</dbReference>
<evidence type="ECO:0000256" key="4">
    <source>
        <dbReference type="ARBA" id="ARBA00022741"/>
    </source>
</evidence>
<keyword evidence="4" id="KW-0547">Nucleotide-binding</keyword>
<evidence type="ECO:0000256" key="5">
    <source>
        <dbReference type="ARBA" id="ARBA00022840"/>
    </source>
</evidence>
<dbReference type="InterPro" id="IPR003439">
    <property type="entry name" value="ABC_transporter-like_ATP-bd"/>
</dbReference>
<organism evidence="7">
    <name type="scientific">Ignavibacterium album</name>
    <dbReference type="NCBI Taxonomy" id="591197"/>
    <lineage>
        <taxon>Bacteria</taxon>
        <taxon>Pseudomonadati</taxon>
        <taxon>Ignavibacteriota</taxon>
        <taxon>Ignavibacteria</taxon>
        <taxon>Ignavibacteriales</taxon>
        <taxon>Ignavibacteriaceae</taxon>
        <taxon>Ignavibacterium</taxon>
    </lineage>
</organism>
<gene>
    <name evidence="7" type="ORF">ENS31_12750</name>
</gene>
<dbReference type="InterPro" id="IPR027417">
    <property type="entry name" value="P-loop_NTPase"/>
</dbReference>
<dbReference type="InterPro" id="IPR017871">
    <property type="entry name" value="ABC_transporter-like_CS"/>
</dbReference>
<dbReference type="CDD" id="cd03230">
    <property type="entry name" value="ABC_DR_subfamily_A"/>
    <property type="match status" value="1"/>
</dbReference>
<accession>A0A7V2ZM49</accession>
<comment type="caution">
    <text evidence="7">The sequence shown here is derived from an EMBL/GenBank/DDBJ whole genome shotgun (WGS) entry which is preliminary data.</text>
</comment>
<protein>
    <submittedName>
        <fullName evidence="7">ABC transporter ATP-binding protein</fullName>
    </submittedName>
</protein>